<dbReference type="GO" id="GO:0005634">
    <property type="term" value="C:nucleus"/>
    <property type="evidence" value="ECO:0007669"/>
    <property type="project" value="UniProtKB-SubCell"/>
</dbReference>
<dbReference type="InterPro" id="IPR013238">
    <property type="entry name" value="RNA_pol_III_Rbc25"/>
</dbReference>
<proteinExistence type="predicted"/>
<dbReference type="GO" id="GO:0006352">
    <property type="term" value="P:DNA-templated transcription initiation"/>
    <property type="evidence" value="ECO:0007669"/>
    <property type="project" value="InterPro"/>
</dbReference>
<evidence type="ECO:0000256" key="1">
    <source>
        <dbReference type="ARBA" id="ARBA00004123"/>
    </source>
</evidence>
<dbReference type="OrthoDB" id="10256606at2759"/>
<dbReference type="Pfam" id="PF08292">
    <property type="entry name" value="RNA_pol_Rbc25"/>
    <property type="match status" value="1"/>
</dbReference>
<reference evidence="6" key="1">
    <citation type="submission" date="2013-02" db="EMBL/GenBank/DDBJ databases">
        <authorList>
            <consortium name="The Broad Institute Genome Sequencing Platform"/>
            <person name="Cuomo C."/>
            <person name="Becnel J."/>
            <person name="Sanscrainte N."/>
            <person name="Walker B."/>
            <person name="Young S.K."/>
            <person name="Zeng Q."/>
            <person name="Gargeya S."/>
            <person name="Fitzgerald M."/>
            <person name="Haas B."/>
            <person name="Abouelleil A."/>
            <person name="Alvarado L."/>
            <person name="Arachchi H.M."/>
            <person name="Berlin A.M."/>
            <person name="Chapman S.B."/>
            <person name="Dewar J."/>
            <person name="Goldberg J."/>
            <person name="Griggs A."/>
            <person name="Gujja S."/>
            <person name="Hansen M."/>
            <person name="Howarth C."/>
            <person name="Imamovic A."/>
            <person name="Larimer J."/>
            <person name="McCowan C."/>
            <person name="Murphy C."/>
            <person name="Neiman D."/>
            <person name="Pearson M."/>
            <person name="Priest M."/>
            <person name="Roberts A."/>
            <person name="Saif S."/>
            <person name="Shea T."/>
            <person name="Sisk P."/>
            <person name="Sykes S."/>
            <person name="Wortman J."/>
            <person name="Nusbaum C."/>
            <person name="Birren B."/>
        </authorList>
    </citation>
    <scope>NUCLEOTIDE SEQUENCE [LARGE SCALE GENOMIC DNA]</scope>
    <source>
        <strain evidence="6">PRA339</strain>
    </source>
</reference>
<dbReference type="PANTHER" id="PTHR12709:SF4">
    <property type="entry name" value="DNA-DIRECTED RNA POLYMERASE II SUBUNIT RPB7"/>
    <property type="match status" value="1"/>
</dbReference>
<protein>
    <recommendedName>
        <fullName evidence="4">RNA polymerase III subunit Rpc25 domain-containing protein</fullName>
    </recommendedName>
</protein>
<evidence type="ECO:0000256" key="2">
    <source>
        <dbReference type="ARBA" id="ARBA00022478"/>
    </source>
</evidence>
<gene>
    <name evidence="5" type="ORF">H312_03347</name>
</gene>
<keyword evidence="6" id="KW-1185">Reference proteome</keyword>
<name>A0A059EWL3_9MICR</name>
<comment type="subcellular location">
    <subcellularLocation>
        <location evidence="1">Nucleus</location>
    </subcellularLocation>
</comment>
<dbReference type="InterPro" id="IPR012340">
    <property type="entry name" value="NA-bd_OB-fold"/>
</dbReference>
<reference evidence="5 6" key="2">
    <citation type="submission" date="2014-03" db="EMBL/GenBank/DDBJ databases">
        <title>The Genome Sequence of Anncaliia algerae insect isolate PRA339.</title>
        <authorList>
            <consortium name="The Broad Institute Genome Sequencing Platform"/>
            <consortium name="The Broad Institute Genome Sequencing Center for Infectious Disease"/>
            <person name="Cuomo C."/>
            <person name="Becnel J."/>
            <person name="Sanscrainte N."/>
            <person name="Walker B."/>
            <person name="Young S.K."/>
            <person name="Zeng Q."/>
            <person name="Gargeya S."/>
            <person name="Fitzgerald M."/>
            <person name="Haas B."/>
            <person name="Abouelleil A."/>
            <person name="Alvarado L."/>
            <person name="Arachchi H.M."/>
            <person name="Berlin A.M."/>
            <person name="Chapman S.B."/>
            <person name="Dewar J."/>
            <person name="Goldberg J."/>
            <person name="Griggs A."/>
            <person name="Gujja S."/>
            <person name="Hansen M."/>
            <person name="Howarth C."/>
            <person name="Imamovic A."/>
            <person name="Larimer J."/>
            <person name="McCowan C."/>
            <person name="Murphy C."/>
            <person name="Neiman D."/>
            <person name="Pearson M."/>
            <person name="Priest M."/>
            <person name="Roberts A."/>
            <person name="Saif S."/>
            <person name="Shea T."/>
            <person name="Sisk P."/>
            <person name="Sykes S."/>
            <person name="Wortman J."/>
            <person name="Nusbaum C."/>
            <person name="Birren B."/>
        </authorList>
    </citation>
    <scope>NUCLEOTIDE SEQUENCE [LARGE SCALE GENOMIC DNA]</scope>
    <source>
        <strain evidence="5 6">PRA339</strain>
    </source>
</reference>
<evidence type="ECO:0000259" key="4">
    <source>
        <dbReference type="Pfam" id="PF08292"/>
    </source>
</evidence>
<evidence type="ECO:0000313" key="5">
    <source>
        <dbReference type="EMBL" id="KCZ79267.1"/>
    </source>
</evidence>
<dbReference type="HOGENOM" id="CLU_073901_2_0_1"/>
<dbReference type="EMBL" id="KK365313">
    <property type="protein sequence ID" value="KCZ79267.1"/>
    <property type="molecule type" value="Genomic_DNA"/>
</dbReference>
<evidence type="ECO:0000256" key="3">
    <source>
        <dbReference type="ARBA" id="ARBA00023163"/>
    </source>
</evidence>
<dbReference type="Gene3D" id="2.40.50.140">
    <property type="entry name" value="Nucleic acid-binding proteins"/>
    <property type="match status" value="1"/>
</dbReference>
<dbReference type="InterPro" id="IPR045113">
    <property type="entry name" value="Rpb7-like"/>
</dbReference>
<dbReference type="STRING" id="1288291.A0A059EWL3"/>
<keyword evidence="2" id="KW-0240">DNA-directed RNA polymerase</keyword>
<dbReference type="Proteomes" id="UP000030655">
    <property type="component" value="Unassembled WGS sequence"/>
</dbReference>
<keyword evidence="3" id="KW-0804">Transcription</keyword>
<sequence length="169" mass="20131">MFIKIELQDKVSIPISSQEKEMDTLKALNNKYSNKLTEVGLGISITKVIKYYYFKIIDDKISVKVDFEGLFYRLIHDELCYGKLILQNEDGLMLDVKFIGNVFIPKKYLDDEFEIKKMSNNQFYWCWKYNNVYLYFYNDDIIRFKVVINKGKILGRINETGLGPTKWWD</sequence>
<dbReference type="VEuPathDB" id="MicrosporidiaDB:H312_03347"/>
<evidence type="ECO:0000313" key="6">
    <source>
        <dbReference type="Proteomes" id="UP000030655"/>
    </source>
</evidence>
<dbReference type="PANTHER" id="PTHR12709">
    <property type="entry name" value="DNA-DIRECTED RNA POLYMERASE II, III"/>
    <property type="match status" value="1"/>
</dbReference>
<feature type="domain" description="RNA polymerase III subunit Rpc25" evidence="4">
    <location>
        <begin position="81"/>
        <end position="147"/>
    </location>
</feature>
<dbReference type="InterPro" id="IPR036898">
    <property type="entry name" value="RNA_pol_Rpb7-like_N_sf"/>
</dbReference>
<accession>A0A059EWL3</accession>
<dbReference type="GO" id="GO:0000428">
    <property type="term" value="C:DNA-directed RNA polymerase complex"/>
    <property type="evidence" value="ECO:0007669"/>
    <property type="project" value="UniProtKB-KW"/>
</dbReference>
<organism evidence="5 6">
    <name type="scientific">Anncaliia algerae PRA339</name>
    <dbReference type="NCBI Taxonomy" id="1288291"/>
    <lineage>
        <taxon>Eukaryota</taxon>
        <taxon>Fungi</taxon>
        <taxon>Fungi incertae sedis</taxon>
        <taxon>Microsporidia</taxon>
        <taxon>Tubulinosematoidea</taxon>
        <taxon>Tubulinosematidae</taxon>
        <taxon>Anncaliia</taxon>
    </lineage>
</organism>
<dbReference type="Gene3D" id="3.30.1490.120">
    <property type="entry name" value="RNA polymerase Rpb7-like, N-terminal domain"/>
    <property type="match status" value="1"/>
</dbReference>
<dbReference type="AlphaFoldDB" id="A0A059EWL3"/>